<dbReference type="PANTHER" id="PTHR43459:SF1">
    <property type="entry name" value="EG:BACN32G11.4 PROTEIN"/>
    <property type="match status" value="1"/>
</dbReference>
<evidence type="ECO:0000313" key="2">
    <source>
        <dbReference type="Proteomes" id="UP000054387"/>
    </source>
</evidence>
<dbReference type="AlphaFoldDB" id="A0A0W1RAN0"/>
<dbReference type="Gene3D" id="3.90.226.10">
    <property type="entry name" value="2-enoyl-CoA Hydratase, Chain A, domain 1"/>
    <property type="match status" value="1"/>
</dbReference>
<dbReference type="CDD" id="cd06558">
    <property type="entry name" value="crotonase-like"/>
    <property type="match status" value="1"/>
</dbReference>
<organism evidence="1 2">
    <name type="scientific">Haloprofundus marisrubri</name>
    <dbReference type="NCBI Taxonomy" id="1514971"/>
    <lineage>
        <taxon>Archaea</taxon>
        <taxon>Methanobacteriati</taxon>
        <taxon>Methanobacteriota</taxon>
        <taxon>Stenosarchaea group</taxon>
        <taxon>Halobacteria</taxon>
        <taxon>Halobacteriales</taxon>
        <taxon>Haloferacaceae</taxon>
        <taxon>Haloprofundus</taxon>
    </lineage>
</organism>
<dbReference type="InterPro" id="IPR001753">
    <property type="entry name" value="Enoyl-CoA_hydra/iso"/>
</dbReference>
<protein>
    <recommendedName>
        <fullName evidence="3">Enoyl-CoA hydratase</fullName>
    </recommendedName>
</protein>
<dbReference type="Proteomes" id="UP000054387">
    <property type="component" value="Unassembled WGS sequence"/>
</dbReference>
<comment type="caution">
    <text evidence="1">The sequence shown here is derived from an EMBL/GenBank/DDBJ whole genome shotgun (WGS) entry which is preliminary data.</text>
</comment>
<evidence type="ECO:0000313" key="1">
    <source>
        <dbReference type="EMBL" id="KTG10734.1"/>
    </source>
</evidence>
<dbReference type="PANTHER" id="PTHR43459">
    <property type="entry name" value="ENOYL-COA HYDRATASE"/>
    <property type="match status" value="1"/>
</dbReference>
<evidence type="ECO:0008006" key="3">
    <source>
        <dbReference type="Google" id="ProtNLM"/>
    </source>
</evidence>
<accession>A0A0W1RAN0</accession>
<sequence>MTKHVTYEFADGVSTIRLDRPEKLNAMTLPMWDAVADGLDRADDDGARAVVLTGSGRVFCAGDDIQSLADIENPRDARELADTVLGCFGAVERSPVPVVAAANGSAYGGGFELLISADLTVVPRDAVFALPETRIGAYPFYGAKRLARLVGRQRAADLALTGRELGAEEAVEWGLFARAVDENEVEDTVSDIVAALKRSSPASLETTKTWLNASLRFPGEDEAMRNGLGYLFSGPDAREGALSFLENRDPEFAE</sequence>
<keyword evidence="2" id="KW-1185">Reference proteome</keyword>
<dbReference type="STRING" id="1514971.AUR64_05955"/>
<dbReference type="Pfam" id="PF00378">
    <property type="entry name" value="ECH_1"/>
    <property type="match status" value="1"/>
</dbReference>
<proteinExistence type="predicted"/>
<reference evidence="1 2" key="1">
    <citation type="submission" date="2015-12" db="EMBL/GenBank/DDBJ databases">
        <title>Haloprofundus marisrubri gen. nov., sp. nov., an extremely halophilic archaeon isolated from the Discovery deep brine-seawater interface in the Red Sea.</title>
        <authorList>
            <person name="Zhang G."/>
            <person name="Stingl U."/>
            <person name="Rashid M."/>
        </authorList>
    </citation>
    <scope>NUCLEOTIDE SEQUENCE [LARGE SCALE GENOMIC DNA]</scope>
    <source>
        <strain evidence="1 2">SB9</strain>
    </source>
</reference>
<dbReference type="OrthoDB" id="27846at2157"/>
<gene>
    <name evidence="1" type="ORF">AUR64_05955</name>
</gene>
<name>A0A0W1RAN0_9EURY</name>
<dbReference type="EMBL" id="LOPU01000016">
    <property type="protein sequence ID" value="KTG10734.1"/>
    <property type="molecule type" value="Genomic_DNA"/>
</dbReference>
<dbReference type="SUPFAM" id="SSF52096">
    <property type="entry name" value="ClpP/crotonase"/>
    <property type="match status" value="1"/>
</dbReference>
<dbReference type="RefSeq" id="WP_058580532.1">
    <property type="nucleotide sequence ID" value="NZ_LOPU01000016.1"/>
</dbReference>
<dbReference type="InterPro" id="IPR029045">
    <property type="entry name" value="ClpP/crotonase-like_dom_sf"/>
</dbReference>